<organism evidence="1 2">
    <name type="scientific">Sulfobacillus harzensis</name>
    <dbReference type="NCBI Taxonomy" id="2729629"/>
    <lineage>
        <taxon>Bacteria</taxon>
        <taxon>Bacillati</taxon>
        <taxon>Bacillota</taxon>
        <taxon>Clostridia</taxon>
        <taxon>Eubacteriales</taxon>
        <taxon>Clostridiales Family XVII. Incertae Sedis</taxon>
        <taxon>Sulfobacillus</taxon>
    </lineage>
</organism>
<accession>A0A7Y0Q449</accession>
<evidence type="ECO:0000313" key="2">
    <source>
        <dbReference type="Proteomes" id="UP000533476"/>
    </source>
</evidence>
<comment type="caution">
    <text evidence="1">The sequence shown here is derived from an EMBL/GenBank/DDBJ whole genome shotgun (WGS) entry which is preliminary data.</text>
</comment>
<evidence type="ECO:0000313" key="1">
    <source>
        <dbReference type="EMBL" id="NMP23641.1"/>
    </source>
</evidence>
<name>A0A7Y0Q449_9FIRM</name>
<keyword evidence="2" id="KW-1185">Reference proteome</keyword>
<dbReference type="SUPFAM" id="SSF101386">
    <property type="entry name" value="all-alpha NTP pyrophosphatases"/>
    <property type="match status" value="1"/>
</dbReference>
<sequence>MTPKLVRDRIPELISAHGERPRTRRLDDKEYVAALHDKLQEECQEYLSANTDVSAVEELADVMEVVRALAAVHGASPEALEVVRAEKAARRGGFLERIYLIDVE</sequence>
<keyword evidence="1" id="KW-0378">Hydrolase</keyword>
<reference evidence="1 2" key="1">
    <citation type="submission" date="2020-04" db="EMBL/GenBank/DDBJ databases">
        <authorList>
            <person name="Zhang R."/>
            <person name="Schippers A."/>
        </authorList>
    </citation>
    <scope>NUCLEOTIDE SEQUENCE [LARGE SCALE GENOMIC DNA]</scope>
    <source>
        <strain evidence="1 2">DSM 109850</strain>
    </source>
</reference>
<dbReference type="RefSeq" id="WP_169101104.1">
    <property type="nucleotide sequence ID" value="NZ_JABBVZ010000060.1"/>
</dbReference>
<gene>
    <name evidence="1" type="ORF">HIJ39_14960</name>
</gene>
<dbReference type="InterPro" id="IPR038735">
    <property type="entry name" value="MSMEG_1276-like_NTP-PPase_dom"/>
</dbReference>
<dbReference type="GO" id="GO:0016787">
    <property type="term" value="F:hydrolase activity"/>
    <property type="evidence" value="ECO:0007669"/>
    <property type="project" value="UniProtKB-KW"/>
</dbReference>
<dbReference type="EMBL" id="JABBVZ010000060">
    <property type="protein sequence ID" value="NMP23641.1"/>
    <property type="molecule type" value="Genomic_DNA"/>
</dbReference>
<dbReference type="Proteomes" id="UP000533476">
    <property type="component" value="Unassembled WGS sequence"/>
</dbReference>
<dbReference type="AlphaFoldDB" id="A0A7Y0Q449"/>
<protein>
    <submittedName>
        <fullName evidence="1">Nucleoside triphosphate pyrophosphohydrolase</fullName>
    </submittedName>
</protein>
<proteinExistence type="predicted"/>
<dbReference type="CDD" id="cd11532">
    <property type="entry name" value="NTP-PPase_COG4997"/>
    <property type="match status" value="1"/>
</dbReference>